<keyword evidence="2" id="KW-0723">Serine/threonine-protein kinase</keyword>
<dbReference type="PROSITE" id="PS50011">
    <property type="entry name" value="PROTEIN_KINASE_DOM"/>
    <property type="match status" value="1"/>
</dbReference>
<keyword evidence="6" id="KW-0067">ATP-binding</keyword>
<dbReference type="GeneTree" id="ENSGT00940000164803"/>
<dbReference type="GO" id="GO:0005737">
    <property type="term" value="C:cytoplasm"/>
    <property type="evidence" value="ECO:0007669"/>
    <property type="project" value="TreeGrafter"/>
</dbReference>
<dbReference type="GO" id="GO:0005524">
    <property type="term" value="F:ATP binding"/>
    <property type="evidence" value="ECO:0007669"/>
    <property type="project" value="UniProtKB-KW"/>
</dbReference>
<proteinExistence type="predicted"/>
<accession>A0A7M4FHH9</accession>
<dbReference type="Proteomes" id="UP000594220">
    <property type="component" value="Unplaced"/>
</dbReference>
<evidence type="ECO:0000256" key="3">
    <source>
        <dbReference type="ARBA" id="ARBA00022679"/>
    </source>
</evidence>
<keyword evidence="9" id="KW-1185">Reference proteome</keyword>
<evidence type="ECO:0000256" key="4">
    <source>
        <dbReference type="ARBA" id="ARBA00022741"/>
    </source>
</evidence>
<reference evidence="8" key="1">
    <citation type="submission" date="2025-08" db="UniProtKB">
        <authorList>
            <consortium name="Ensembl"/>
        </authorList>
    </citation>
    <scope>IDENTIFICATION</scope>
</reference>
<dbReference type="GO" id="GO:0004674">
    <property type="term" value="F:protein serine/threonine kinase activity"/>
    <property type="evidence" value="ECO:0007669"/>
    <property type="project" value="UniProtKB-KW"/>
</dbReference>
<feature type="domain" description="Protein kinase" evidence="7">
    <location>
        <begin position="1"/>
        <end position="106"/>
    </location>
</feature>
<dbReference type="EC" id="2.7.11.1" evidence="1"/>
<evidence type="ECO:0000256" key="6">
    <source>
        <dbReference type="ARBA" id="ARBA00022840"/>
    </source>
</evidence>
<dbReference type="Ensembl" id="ENSCPRT00005027998.1">
    <property type="protein sequence ID" value="ENSCPRP00005023984.1"/>
    <property type="gene ID" value="ENSCPRG00005016646.1"/>
</dbReference>
<keyword evidence="4" id="KW-0547">Nucleotide-binding</keyword>
<evidence type="ECO:0000256" key="1">
    <source>
        <dbReference type="ARBA" id="ARBA00012513"/>
    </source>
</evidence>
<dbReference type="InterPro" id="IPR000719">
    <property type="entry name" value="Prot_kinase_dom"/>
</dbReference>
<evidence type="ECO:0000259" key="7">
    <source>
        <dbReference type="PROSITE" id="PS50011"/>
    </source>
</evidence>
<dbReference type="GO" id="GO:0035556">
    <property type="term" value="P:intracellular signal transduction"/>
    <property type="evidence" value="ECO:0007669"/>
    <property type="project" value="TreeGrafter"/>
</dbReference>
<dbReference type="InterPro" id="IPR011009">
    <property type="entry name" value="Kinase-like_dom_sf"/>
</dbReference>
<dbReference type="AlphaFoldDB" id="A0A7M4FHH9"/>
<evidence type="ECO:0000256" key="2">
    <source>
        <dbReference type="ARBA" id="ARBA00022527"/>
    </source>
</evidence>
<name>A0A7M4FHH9_CROPO</name>
<dbReference type="SMART" id="SM00220">
    <property type="entry name" value="S_TKc"/>
    <property type="match status" value="1"/>
</dbReference>
<evidence type="ECO:0000313" key="9">
    <source>
        <dbReference type="Proteomes" id="UP000594220"/>
    </source>
</evidence>
<dbReference type="PANTHER" id="PTHR24346">
    <property type="entry name" value="MAP/MICROTUBULE AFFINITY-REGULATING KINASE"/>
    <property type="match status" value="1"/>
</dbReference>
<keyword evidence="3" id="KW-0808">Transferase</keyword>
<evidence type="ECO:0000256" key="5">
    <source>
        <dbReference type="ARBA" id="ARBA00022777"/>
    </source>
</evidence>
<dbReference type="SUPFAM" id="SSF56112">
    <property type="entry name" value="Protein kinase-like (PK-like)"/>
    <property type="match status" value="1"/>
</dbReference>
<organism evidence="8 9">
    <name type="scientific">Crocodylus porosus</name>
    <name type="common">Saltwater crocodile</name>
    <name type="synonym">Estuarine crocodile</name>
    <dbReference type="NCBI Taxonomy" id="8502"/>
    <lineage>
        <taxon>Eukaryota</taxon>
        <taxon>Metazoa</taxon>
        <taxon>Chordata</taxon>
        <taxon>Craniata</taxon>
        <taxon>Vertebrata</taxon>
        <taxon>Euteleostomi</taxon>
        <taxon>Archelosauria</taxon>
        <taxon>Archosauria</taxon>
        <taxon>Crocodylia</taxon>
        <taxon>Longirostres</taxon>
        <taxon>Crocodylidae</taxon>
        <taxon>Crocodylus</taxon>
    </lineage>
</organism>
<dbReference type="Pfam" id="PF00069">
    <property type="entry name" value="Pkinase"/>
    <property type="match status" value="1"/>
</dbReference>
<sequence>SHFVEMNNVAIKVIDKKKAKQDSYVLKNMKREPRIHQMIKHPHVIQLYETLETENSYYMVMELCLGGDLMDRICDKKKLEEKEVRKYTQQIMAAVEHLHRHGIVHR</sequence>
<reference evidence="8" key="2">
    <citation type="submission" date="2025-09" db="UniProtKB">
        <authorList>
            <consortium name="Ensembl"/>
        </authorList>
    </citation>
    <scope>IDENTIFICATION</scope>
</reference>
<evidence type="ECO:0000313" key="8">
    <source>
        <dbReference type="Ensembl" id="ENSCPRP00005023984.1"/>
    </source>
</evidence>
<keyword evidence="5" id="KW-0418">Kinase</keyword>
<dbReference type="OMA" id="CHRKRIC"/>
<dbReference type="Gene3D" id="1.10.510.10">
    <property type="entry name" value="Transferase(Phosphotransferase) domain 1"/>
    <property type="match status" value="1"/>
</dbReference>
<dbReference type="PANTHER" id="PTHR24346:SF101">
    <property type="entry name" value="PROTEIN KINASE DOMAIN-CONTAINING PROTEIN"/>
    <property type="match status" value="1"/>
</dbReference>
<protein>
    <recommendedName>
        <fullName evidence="1">non-specific serine/threonine protein kinase</fullName>
        <ecNumber evidence="1">2.7.11.1</ecNumber>
    </recommendedName>
</protein>